<evidence type="ECO:0000313" key="3">
    <source>
        <dbReference type="Proteomes" id="UP000261111"/>
    </source>
</evidence>
<gene>
    <name evidence="2" type="ORF">DWX41_01670</name>
</gene>
<dbReference type="RefSeq" id="WP_025655897.1">
    <property type="nucleotide sequence ID" value="NZ_QVIA01000002.1"/>
</dbReference>
<name>A0A3E2X0Y0_9FIRM</name>
<dbReference type="GO" id="GO:0004853">
    <property type="term" value="F:uroporphyrinogen decarboxylase activity"/>
    <property type="evidence" value="ECO:0007669"/>
    <property type="project" value="InterPro"/>
</dbReference>
<dbReference type="InterPro" id="IPR052024">
    <property type="entry name" value="Methanogen_methyltrans"/>
</dbReference>
<feature type="domain" description="Uroporphyrinogen decarboxylase (URO-D)" evidence="1">
    <location>
        <begin position="181"/>
        <end position="362"/>
    </location>
</feature>
<dbReference type="PANTHER" id="PTHR47099:SF1">
    <property type="entry name" value="METHYLCOBAMIDE:COM METHYLTRANSFERASE MTBA"/>
    <property type="match status" value="1"/>
</dbReference>
<dbReference type="GeneID" id="93335874"/>
<dbReference type="EMBL" id="QVIA01000002">
    <property type="protein sequence ID" value="RGC34939.1"/>
    <property type="molecule type" value="Genomic_DNA"/>
</dbReference>
<evidence type="ECO:0000313" key="2">
    <source>
        <dbReference type="EMBL" id="RGC34939.1"/>
    </source>
</evidence>
<dbReference type="PANTHER" id="PTHR47099">
    <property type="entry name" value="METHYLCOBAMIDE:COM METHYLTRANSFERASE MTBA"/>
    <property type="match status" value="1"/>
</dbReference>
<organism evidence="2 3">
    <name type="scientific">Hungatella hathewayi</name>
    <dbReference type="NCBI Taxonomy" id="154046"/>
    <lineage>
        <taxon>Bacteria</taxon>
        <taxon>Bacillati</taxon>
        <taxon>Bacillota</taxon>
        <taxon>Clostridia</taxon>
        <taxon>Lachnospirales</taxon>
        <taxon>Lachnospiraceae</taxon>
        <taxon>Hungatella</taxon>
    </lineage>
</organism>
<dbReference type="Gene3D" id="3.20.20.210">
    <property type="match status" value="1"/>
</dbReference>
<dbReference type="SUPFAM" id="SSF51726">
    <property type="entry name" value="UROD/MetE-like"/>
    <property type="match status" value="1"/>
</dbReference>
<dbReference type="Pfam" id="PF01208">
    <property type="entry name" value="URO-D"/>
    <property type="match status" value="1"/>
</dbReference>
<dbReference type="Proteomes" id="UP000261111">
    <property type="component" value="Unassembled WGS sequence"/>
</dbReference>
<dbReference type="GO" id="GO:0006779">
    <property type="term" value="P:porphyrin-containing compound biosynthetic process"/>
    <property type="evidence" value="ECO:0007669"/>
    <property type="project" value="InterPro"/>
</dbReference>
<sequence length="370" mass="42196">MTSRERIINALLGKKCDRIPYSPFLAYWWESQDDKLTKKGQLEFLESIGADPLFRGYYPLYGKNSENILLFDRHIEDCEIRTKVCGKEKQVTYHTSKGDLTFGYRFVNEGNTWFLVDHPIKEEKDFLLLKYIMDSTCLKANYEKFEREAEKLGERGLLLPIICPELKSSFQSLIEHWAGTESIVYSLVDFPEVVQETLTSMYRVSRDAAEIAAGSSSQFFLSWEDTSTTNISPQFYRDYILPEINMWCDILHQKDKKYIQHACGELNALLEDIAHSKIDVLESVTPAPTGNVEMQRVQNILPEHISIVGGIEPTQLLQLSTKEVVSQAAELVNIMKGRGYILSNSDSCPPGVSIEKLKALSEVSAINRKK</sequence>
<proteinExistence type="predicted"/>
<dbReference type="InterPro" id="IPR038071">
    <property type="entry name" value="UROD/MetE-like_sf"/>
</dbReference>
<comment type="caution">
    <text evidence="2">The sequence shown here is derived from an EMBL/GenBank/DDBJ whole genome shotgun (WGS) entry which is preliminary data.</text>
</comment>
<accession>A0A3E2X0Y0</accession>
<dbReference type="InterPro" id="IPR000257">
    <property type="entry name" value="Uroporphyrinogen_deCOase"/>
</dbReference>
<protein>
    <recommendedName>
        <fullName evidence="1">Uroporphyrinogen decarboxylase (URO-D) domain-containing protein</fullName>
    </recommendedName>
</protein>
<dbReference type="AlphaFoldDB" id="A0A3E2X0Y0"/>
<reference evidence="2 3" key="1">
    <citation type="submission" date="2018-08" db="EMBL/GenBank/DDBJ databases">
        <title>A genome reference for cultivated species of the human gut microbiota.</title>
        <authorList>
            <person name="Zou Y."/>
            <person name="Xue W."/>
            <person name="Luo G."/>
        </authorList>
    </citation>
    <scope>NUCLEOTIDE SEQUENCE [LARGE SCALE GENOMIC DNA]</scope>
    <source>
        <strain evidence="2 3">AF19-21</strain>
    </source>
</reference>
<evidence type="ECO:0000259" key="1">
    <source>
        <dbReference type="Pfam" id="PF01208"/>
    </source>
</evidence>